<sequence length="155" mass="17024">MSSYYENVGRHLPSPLSWLNPAAVGVHFDLADLSSETSKSGLSVDRTTATFPQLGGYVTALKDGSRRRPSVSPLVSLVRGDLQALGVFEQGCVTTWQAEVSWAHVAFLILQFCVRAVKEILALHRRFQHYCLSRSNNLAVITPLANAADGYYDQV</sequence>
<reference evidence="1" key="1">
    <citation type="journal article" date="2014" name="Genome Biol. Evol.">
        <title>Gene Loss Rather Than Gene Gain Is Associated with a Host Jump from Monocots to Dicots in the Smut Fungus Melanopsichium pennsylvanicum.</title>
        <authorList>
            <person name="Sharma R."/>
            <person name="Mishra B."/>
            <person name="Runge F."/>
            <person name="Thines M."/>
        </authorList>
    </citation>
    <scope>NUCLEOTIDE SEQUENCE</scope>
    <source>
        <strain evidence="1">4</strain>
    </source>
</reference>
<evidence type="ECO:0000313" key="1">
    <source>
        <dbReference type="EMBL" id="CDI53069.1"/>
    </source>
</evidence>
<accession>A0A077R7C2</accession>
<proteinExistence type="predicted"/>
<dbReference type="EMBL" id="HG529565">
    <property type="protein sequence ID" value="CDI53069.1"/>
    <property type="molecule type" value="Genomic_DNA"/>
</dbReference>
<organism evidence="1">
    <name type="scientific">Melanopsichium pennsylvanicum 4</name>
    <dbReference type="NCBI Taxonomy" id="1398559"/>
    <lineage>
        <taxon>Eukaryota</taxon>
        <taxon>Fungi</taxon>
        <taxon>Dikarya</taxon>
        <taxon>Basidiomycota</taxon>
        <taxon>Ustilaginomycotina</taxon>
        <taxon>Ustilaginomycetes</taxon>
        <taxon>Ustilaginales</taxon>
        <taxon>Ustilaginaceae</taxon>
        <taxon>Melanopsichium</taxon>
    </lineage>
</organism>
<name>A0A077R7C2_9BASI</name>
<dbReference type="AlphaFoldDB" id="A0A077R7C2"/>
<protein>
    <submittedName>
        <fullName evidence="1">Uncharacterized protein</fullName>
    </submittedName>
</protein>